<dbReference type="OrthoDB" id="3197131at2"/>
<gene>
    <name evidence="4" type="ORF">SAMN04489812_3814</name>
</gene>
<sequence length="127" mass="13527">MTQKHVLLVDDDASIREVIQLTLEVVGGWDVQLAASGAEALEQVRDRQPDAILLDMMMPGMDGPTTLSKIRQAATGGTVPVILLSAKLSQRRDDQQLAGLGVAGVIGKPFDPITLPERISSILGWAA</sequence>
<keyword evidence="5" id="KW-1185">Reference proteome</keyword>
<dbReference type="GO" id="GO:0000160">
    <property type="term" value="P:phosphorelay signal transduction system"/>
    <property type="evidence" value="ECO:0007669"/>
    <property type="project" value="InterPro"/>
</dbReference>
<evidence type="ECO:0000259" key="3">
    <source>
        <dbReference type="PROSITE" id="PS50110"/>
    </source>
</evidence>
<dbReference type="STRING" id="630515.SAMN04489812_3814"/>
<name>A0A1H1WUM0_9ACTN</name>
<dbReference type="RefSeq" id="WP_091527026.1">
    <property type="nucleotide sequence ID" value="NZ_LT629772.1"/>
</dbReference>
<dbReference type="InterPro" id="IPR001789">
    <property type="entry name" value="Sig_transdc_resp-reg_receiver"/>
</dbReference>
<dbReference type="CDD" id="cd17552">
    <property type="entry name" value="REC_RR468-like"/>
    <property type="match status" value="1"/>
</dbReference>
<evidence type="ECO:0000256" key="2">
    <source>
        <dbReference type="PROSITE-ProRule" id="PRU00169"/>
    </source>
</evidence>
<proteinExistence type="predicted"/>
<organism evidence="4 5">
    <name type="scientific">Microlunatus soli</name>
    <dbReference type="NCBI Taxonomy" id="630515"/>
    <lineage>
        <taxon>Bacteria</taxon>
        <taxon>Bacillati</taxon>
        <taxon>Actinomycetota</taxon>
        <taxon>Actinomycetes</taxon>
        <taxon>Propionibacteriales</taxon>
        <taxon>Propionibacteriaceae</taxon>
        <taxon>Microlunatus</taxon>
    </lineage>
</organism>
<protein>
    <submittedName>
        <fullName evidence="4">Response regulator receiver domain-containing protein</fullName>
    </submittedName>
</protein>
<keyword evidence="1 2" id="KW-0597">Phosphoprotein</keyword>
<dbReference type="Proteomes" id="UP000199103">
    <property type="component" value="Chromosome I"/>
</dbReference>
<reference evidence="4 5" key="1">
    <citation type="submission" date="2016-10" db="EMBL/GenBank/DDBJ databases">
        <authorList>
            <person name="de Groot N.N."/>
        </authorList>
    </citation>
    <scope>NUCLEOTIDE SEQUENCE [LARGE SCALE GENOMIC DNA]</scope>
    <source>
        <strain evidence="4 5">DSM 21800</strain>
    </source>
</reference>
<accession>A0A1H1WUM0</accession>
<dbReference type="EMBL" id="LT629772">
    <property type="protein sequence ID" value="SDT00893.1"/>
    <property type="molecule type" value="Genomic_DNA"/>
</dbReference>
<dbReference type="PANTHER" id="PTHR44591:SF22">
    <property type="entry name" value="CHEY SUBFAMILY"/>
    <property type="match status" value="1"/>
</dbReference>
<dbReference type="PROSITE" id="PS50110">
    <property type="entry name" value="RESPONSE_REGULATORY"/>
    <property type="match status" value="1"/>
</dbReference>
<dbReference type="Pfam" id="PF00072">
    <property type="entry name" value="Response_reg"/>
    <property type="match status" value="1"/>
</dbReference>
<dbReference type="SUPFAM" id="SSF52172">
    <property type="entry name" value="CheY-like"/>
    <property type="match status" value="1"/>
</dbReference>
<feature type="modified residue" description="4-aspartylphosphate" evidence="2">
    <location>
        <position position="55"/>
    </location>
</feature>
<dbReference type="Gene3D" id="3.40.50.2300">
    <property type="match status" value="1"/>
</dbReference>
<dbReference type="SMART" id="SM00448">
    <property type="entry name" value="REC"/>
    <property type="match status" value="1"/>
</dbReference>
<dbReference type="InterPro" id="IPR050595">
    <property type="entry name" value="Bact_response_regulator"/>
</dbReference>
<evidence type="ECO:0000256" key="1">
    <source>
        <dbReference type="ARBA" id="ARBA00022553"/>
    </source>
</evidence>
<feature type="domain" description="Response regulatory" evidence="3">
    <location>
        <begin position="5"/>
        <end position="123"/>
    </location>
</feature>
<dbReference type="PANTHER" id="PTHR44591">
    <property type="entry name" value="STRESS RESPONSE REGULATOR PROTEIN 1"/>
    <property type="match status" value="1"/>
</dbReference>
<dbReference type="AlphaFoldDB" id="A0A1H1WUM0"/>
<evidence type="ECO:0000313" key="5">
    <source>
        <dbReference type="Proteomes" id="UP000199103"/>
    </source>
</evidence>
<dbReference type="InterPro" id="IPR011006">
    <property type="entry name" value="CheY-like_superfamily"/>
</dbReference>
<evidence type="ECO:0000313" key="4">
    <source>
        <dbReference type="EMBL" id="SDT00893.1"/>
    </source>
</evidence>